<accession>A0ABQ1MLE2</accession>
<dbReference type="EMBL" id="BMEC01000010">
    <property type="protein sequence ID" value="GGC42301.1"/>
    <property type="molecule type" value="Genomic_DNA"/>
</dbReference>
<keyword evidence="2" id="KW-1185">Reference proteome</keyword>
<dbReference type="Proteomes" id="UP000636010">
    <property type="component" value="Unassembled WGS sequence"/>
</dbReference>
<organism evidence="1 2">
    <name type="scientific">Marivirga lumbricoides</name>
    <dbReference type="NCBI Taxonomy" id="1046115"/>
    <lineage>
        <taxon>Bacteria</taxon>
        <taxon>Pseudomonadati</taxon>
        <taxon>Bacteroidota</taxon>
        <taxon>Cytophagia</taxon>
        <taxon>Cytophagales</taxon>
        <taxon>Marivirgaceae</taxon>
        <taxon>Marivirga</taxon>
    </lineage>
</organism>
<protein>
    <submittedName>
        <fullName evidence="1">Uncharacterized protein</fullName>
    </submittedName>
</protein>
<proteinExistence type="predicted"/>
<evidence type="ECO:0000313" key="1">
    <source>
        <dbReference type="EMBL" id="GGC42301.1"/>
    </source>
</evidence>
<evidence type="ECO:0000313" key="2">
    <source>
        <dbReference type="Proteomes" id="UP000636010"/>
    </source>
</evidence>
<gene>
    <name evidence="1" type="ORF">GCM10011506_29850</name>
</gene>
<reference evidence="2" key="1">
    <citation type="journal article" date="2019" name="Int. J. Syst. Evol. Microbiol.">
        <title>The Global Catalogue of Microorganisms (GCM) 10K type strain sequencing project: providing services to taxonomists for standard genome sequencing and annotation.</title>
        <authorList>
            <consortium name="The Broad Institute Genomics Platform"/>
            <consortium name="The Broad Institute Genome Sequencing Center for Infectious Disease"/>
            <person name="Wu L."/>
            <person name="Ma J."/>
        </authorList>
    </citation>
    <scope>NUCLEOTIDE SEQUENCE [LARGE SCALE GENOMIC DNA]</scope>
    <source>
        <strain evidence="2">CGMCC 1.10832</strain>
    </source>
</reference>
<dbReference type="RefSeq" id="WP_188464917.1">
    <property type="nucleotide sequence ID" value="NZ_BAABHU010000010.1"/>
</dbReference>
<comment type="caution">
    <text evidence="1">The sequence shown here is derived from an EMBL/GenBank/DDBJ whole genome shotgun (WGS) entry which is preliminary data.</text>
</comment>
<sequence>MGNSLTEDKRRLREEAVQVLYDSLKSKHNISKEECYEIYDKMQMVNEASEE</sequence>
<name>A0ABQ1MLE2_9BACT</name>